<feature type="domain" description="Sigma 54 modulation/S30EA ribosomal protein C-terminal" evidence="2">
    <location>
        <begin position="218"/>
        <end position="262"/>
    </location>
</feature>
<dbReference type="RefSeq" id="WP_268441013.1">
    <property type="nucleotide sequence ID" value="NZ_CP113836.1"/>
</dbReference>
<name>A0ABY7ATE5_9PSEU</name>
<evidence type="ECO:0000313" key="4">
    <source>
        <dbReference type="Proteomes" id="UP001163203"/>
    </source>
</evidence>
<dbReference type="InterPro" id="IPR032528">
    <property type="entry name" value="Ribosom_S30AE_C"/>
</dbReference>
<dbReference type="EMBL" id="CP113836">
    <property type="protein sequence ID" value="WAL63227.1"/>
    <property type="molecule type" value="Genomic_DNA"/>
</dbReference>
<evidence type="ECO:0000256" key="1">
    <source>
        <dbReference type="ARBA" id="ARBA00022845"/>
    </source>
</evidence>
<reference evidence="3" key="1">
    <citation type="submission" date="2022-11" db="EMBL/GenBank/DDBJ databases">
        <authorList>
            <person name="Mo P."/>
        </authorList>
    </citation>
    <scope>NUCLEOTIDE SEQUENCE</scope>
    <source>
        <strain evidence="3">HUAS 11-8</strain>
    </source>
</reference>
<dbReference type="Proteomes" id="UP001163203">
    <property type="component" value="Chromosome"/>
</dbReference>
<gene>
    <name evidence="3" type="ORF">ORV05_19555</name>
</gene>
<dbReference type="Gene3D" id="3.30.160.100">
    <property type="entry name" value="Ribosome hibernation promotion factor-like"/>
    <property type="match status" value="1"/>
</dbReference>
<protein>
    <submittedName>
        <fullName evidence="3">HPF/RaiA family ribosome-associated protein</fullName>
    </submittedName>
</protein>
<organism evidence="3 4">
    <name type="scientific">Amycolatopsis cynarae</name>
    <dbReference type="NCBI Taxonomy" id="2995223"/>
    <lineage>
        <taxon>Bacteria</taxon>
        <taxon>Bacillati</taxon>
        <taxon>Actinomycetota</taxon>
        <taxon>Actinomycetes</taxon>
        <taxon>Pseudonocardiales</taxon>
        <taxon>Pseudonocardiaceae</taxon>
        <taxon>Amycolatopsis</taxon>
    </lineage>
</organism>
<dbReference type="InterPro" id="IPR036567">
    <property type="entry name" value="RHF-like"/>
</dbReference>
<dbReference type="Gene3D" id="3.30.505.50">
    <property type="entry name" value="Sigma 54 modulation/S30EA ribosomal protein, C-terminal domain"/>
    <property type="match status" value="2"/>
</dbReference>
<sequence>MTSPQSGPASGIRVATDGNVPSRAAEYAREKVGAVIHLAHRPVLSARVRLSRHGDPARPRPVVAQANLDVNGRLVRAQADGESAREAIDRLEARLRHRLERSAANWEARRGAIPSTAPHEWRHQSEPAHRPRWFPRPAGEREIVRHKAFALRVCSLDEAADDMDLLDYDFHLFTEAGTGRDSVLYRAGPTGYRLAQATPPRAGELEVFELPVTISEQPAPVLTTEEAVSRLDLLGLPFLFFQDAERGRGAVLYHRYDGHYGLLSPADSP</sequence>
<feature type="domain" description="Sigma 54 modulation/S30EA ribosomal protein C-terminal" evidence="2">
    <location>
        <begin position="140"/>
        <end position="194"/>
    </location>
</feature>
<keyword evidence="4" id="KW-1185">Reference proteome</keyword>
<dbReference type="Pfam" id="PF16321">
    <property type="entry name" value="Ribosom_S30AE_C"/>
    <property type="match status" value="2"/>
</dbReference>
<dbReference type="Pfam" id="PF02482">
    <property type="entry name" value="Ribosomal_S30AE"/>
    <property type="match status" value="1"/>
</dbReference>
<dbReference type="InterPro" id="IPR050574">
    <property type="entry name" value="HPF/YfiA_ribosome-assoc"/>
</dbReference>
<accession>A0ABY7ATE5</accession>
<dbReference type="PANTHER" id="PTHR33231">
    <property type="entry name" value="30S RIBOSOMAL PROTEIN"/>
    <property type="match status" value="1"/>
</dbReference>
<dbReference type="InterPro" id="IPR038416">
    <property type="entry name" value="Ribosom_S30AE_C_sf"/>
</dbReference>
<evidence type="ECO:0000313" key="3">
    <source>
        <dbReference type="EMBL" id="WAL63227.1"/>
    </source>
</evidence>
<evidence type="ECO:0000259" key="2">
    <source>
        <dbReference type="Pfam" id="PF16321"/>
    </source>
</evidence>
<dbReference type="InterPro" id="IPR003489">
    <property type="entry name" value="RHF/RaiA"/>
</dbReference>
<proteinExistence type="predicted"/>
<dbReference type="PANTHER" id="PTHR33231:SF1">
    <property type="entry name" value="30S RIBOSOMAL PROTEIN"/>
    <property type="match status" value="1"/>
</dbReference>
<keyword evidence="1" id="KW-0810">Translation regulation</keyword>
<dbReference type="SUPFAM" id="SSF69754">
    <property type="entry name" value="Ribosome binding protein Y (YfiA homologue)"/>
    <property type="match status" value="1"/>
</dbReference>